<dbReference type="Pfam" id="PF03788">
    <property type="entry name" value="LrgA"/>
    <property type="match status" value="1"/>
</dbReference>
<dbReference type="InterPro" id="IPR022957">
    <property type="entry name" value="Uncharacterised_UPF0299"/>
</dbReference>
<dbReference type="PANTHER" id="PTHR33931:SF5">
    <property type="entry name" value="UPF0299 MEMBRANE PROTEIN YOHJ"/>
    <property type="match status" value="1"/>
</dbReference>
<gene>
    <name evidence="9" type="ORF">DAQ1742_01766</name>
</gene>
<dbReference type="HAMAP" id="MF_01144">
    <property type="entry name" value="UPF0299"/>
    <property type="match status" value="1"/>
</dbReference>
<keyword evidence="7 8" id="KW-0472">Membrane</keyword>
<accession>A0A375A9D1</accession>
<keyword evidence="5 8" id="KW-0812">Transmembrane</keyword>
<comment type="subcellular location">
    <subcellularLocation>
        <location evidence="1">Cell inner membrane</location>
        <topology evidence="1">Multi-pass membrane protein</topology>
    </subcellularLocation>
    <subcellularLocation>
        <location evidence="8">Cell membrane</location>
        <topology evidence="8">Multi-pass membrane protein</topology>
    </subcellularLocation>
</comment>
<sequence>MNTLMMHFWQQFRAFLLIYGCLSLGISLSARLPVALPGSIIGMLILFILLSVHIIPAQWVRPGCHLLMRYMALLFVPVGVGVMQYTDLLRSQFGPVVVSCVVSTVIVLITVSGCSHLLHRPKPSHQPHAPERESNHAA</sequence>
<evidence type="ECO:0000256" key="4">
    <source>
        <dbReference type="ARBA" id="ARBA00022519"/>
    </source>
</evidence>
<dbReference type="Proteomes" id="UP000294820">
    <property type="component" value="Chromosome 1"/>
</dbReference>
<keyword evidence="6 8" id="KW-1133">Transmembrane helix</keyword>
<evidence type="ECO:0000313" key="10">
    <source>
        <dbReference type="Proteomes" id="UP000294820"/>
    </source>
</evidence>
<evidence type="ECO:0000256" key="2">
    <source>
        <dbReference type="ARBA" id="ARBA00006979"/>
    </source>
</evidence>
<reference evidence="9 10" key="1">
    <citation type="submission" date="2016-09" db="EMBL/GenBank/DDBJ databases">
        <authorList>
            <person name="Reverchon S."/>
            <person name="Nasser W."/>
            <person name="Leonard S."/>
            <person name="Brochier C."/>
            <person name="Duprey A."/>
        </authorList>
    </citation>
    <scope>NUCLEOTIDE SEQUENCE [LARGE SCALE GENOMIC DNA]</scope>
    <source>
        <strain evidence="9 10">174/2</strain>
    </source>
</reference>
<evidence type="ECO:0000256" key="3">
    <source>
        <dbReference type="ARBA" id="ARBA00022475"/>
    </source>
</evidence>
<evidence type="ECO:0000256" key="7">
    <source>
        <dbReference type="ARBA" id="ARBA00023136"/>
    </source>
</evidence>
<feature type="transmembrane region" description="Helical" evidence="8">
    <location>
        <begin position="67"/>
        <end position="86"/>
    </location>
</feature>
<evidence type="ECO:0000256" key="8">
    <source>
        <dbReference type="HAMAP-Rule" id="MF_01144"/>
    </source>
</evidence>
<dbReference type="AlphaFoldDB" id="A0A375A9D1"/>
<keyword evidence="10" id="KW-1185">Reference proteome</keyword>
<organism evidence="9 10">
    <name type="scientific">Dickeya aquatica</name>
    <dbReference type="NCBI Taxonomy" id="1401087"/>
    <lineage>
        <taxon>Bacteria</taxon>
        <taxon>Pseudomonadati</taxon>
        <taxon>Pseudomonadota</taxon>
        <taxon>Gammaproteobacteria</taxon>
        <taxon>Enterobacterales</taxon>
        <taxon>Pectobacteriaceae</taxon>
        <taxon>Dickeya</taxon>
    </lineage>
</organism>
<keyword evidence="3 8" id="KW-1003">Cell membrane</keyword>
<feature type="transmembrane region" description="Helical" evidence="8">
    <location>
        <begin position="92"/>
        <end position="118"/>
    </location>
</feature>
<dbReference type="GO" id="GO:0005886">
    <property type="term" value="C:plasma membrane"/>
    <property type="evidence" value="ECO:0007669"/>
    <property type="project" value="UniProtKB-SubCell"/>
</dbReference>
<keyword evidence="4" id="KW-0997">Cell inner membrane</keyword>
<feature type="transmembrane region" description="Helical" evidence="8">
    <location>
        <begin position="39"/>
        <end position="60"/>
    </location>
</feature>
<dbReference type="NCBIfam" id="NF002494">
    <property type="entry name" value="PRK01821.1"/>
    <property type="match status" value="1"/>
</dbReference>
<evidence type="ECO:0000313" key="9">
    <source>
        <dbReference type="EMBL" id="SLM62704.1"/>
    </source>
</evidence>
<protein>
    <recommendedName>
        <fullName evidence="8">UPF0299 membrane protein DAQ1742_01766</fullName>
    </recommendedName>
</protein>
<evidence type="ECO:0000256" key="6">
    <source>
        <dbReference type="ARBA" id="ARBA00022989"/>
    </source>
</evidence>
<dbReference type="PANTHER" id="PTHR33931">
    <property type="entry name" value="HOLIN-LIKE PROTEIN CIDA-RELATED"/>
    <property type="match status" value="1"/>
</dbReference>
<name>A0A375A9D1_9GAMM</name>
<comment type="similarity">
    <text evidence="2 8">Belongs to the UPF0299 family.</text>
</comment>
<dbReference type="RefSeq" id="WP_035341014.1">
    <property type="nucleotide sequence ID" value="NZ_LT615367.1"/>
</dbReference>
<dbReference type="EMBL" id="LT615367">
    <property type="protein sequence ID" value="SLM62704.1"/>
    <property type="molecule type" value="Genomic_DNA"/>
</dbReference>
<dbReference type="InterPro" id="IPR005538">
    <property type="entry name" value="LrgA/CidA"/>
</dbReference>
<dbReference type="KEGG" id="daq:DAQ1742_01766"/>
<proteinExistence type="inferred from homology"/>
<evidence type="ECO:0000256" key="5">
    <source>
        <dbReference type="ARBA" id="ARBA00022692"/>
    </source>
</evidence>
<comment type="caution">
    <text evidence="8">Lacks conserved residue(s) required for the propagation of feature annotation.</text>
</comment>
<evidence type="ECO:0000256" key="1">
    <source>
        <dbReference type="ARBA" id="ARBA00004429"/>
    </source>
</evidence>